<evidence type="ECO:0000313" key="1">
    <source>
        <dbReference type="EMBL" id="AIC14928.1"/>
    </source>
</evidence>
<gene>
    <name evidence="1" type="ORF">NVIE_007200</name>
</gene>
<dbReference type="Gene3D" id="1.10.10.10">
    <property type="entry name" value="Winged helix-like DNA-binding domain superfamily/Winged helix DNA-binding domain"/>
    <property type="match status" value="1"/>
</dbReference>
<organism evidence="1 2">
    <name type="scientific">Nitrososphaera viennensis EN76</name>
    <dbReference type="NCBI Taxonomy" id="926571"/>
    <lineage>
        <taxon>Archaea</taxon>
        <taxon>Nitrososphaerota</taxon>
        <taxon>Nitrososphaeria</taxon>
        <taxon>Nitrososphaerales</taxon>
        <taxon>Nitrososphaeraceae</taxon>
        <taxon>Nitrososphaera</taxon>
    </lineage>
</organism>
<accession>A0A060HHB1</accession>
<name>A0A060HHB1_9ARCH</name>
<dbReference type="RefSeq" id="WP_075054044.1">
    <property type="nucleotide sequence ID" value="NZ_CP007536.1"/>
</dbReference>
<evidence type="ECO:0008006" key="3">
    <source>
        <dbReference type="Google" id="ProtNLM"/>
    </source>
</evidence>
<dbReference type="OrthoDB" id="12176at2157"/>
<dbReference type="STRING" id="926571.NVIE_007200"/>
<evidence type="ECO:0000313" key="2">
    <source>
        <dbReference type="Proteomes" id="UP000027093"/>
    </source>
</evidence>
<dbReference type="InterPro" id="IPR036388">
    <property type="entry name" value="WH-like_DNA-bd_sf"/>
</dbReference>
<dbReference type="HOGENOM" id="CLU_084395_0_0_2"/>
<proteinExistence type="predicted"/>
<dbReference type="EMBL" id="CP007536">
    <property type="protein sequence ID" value="AIC14928.1"/>
    <property type="molecule type" value="Genomic_DNA"/>
</dbReference>
<protein>
    <recommendedName>
        <fullName evidence="3">Transcriptional regulator, AsnC family</fullName>
    </recommendedName>
</protein>
<sequence>MAGDLADKLGASSISRQEILAELERWGIRASSLGELSLDQLGDLLQAIACIANGSDDDNNKRRQSTGHGGSKNVVLSSLDKRILLALLSSKGKISSIALSRETGAPLSTVQRRRKRLEAHFLEASYLPRVERLGWHIAMVFISTQGGTAIEVGKELLSWTKSVIRVSRAAGMRATDIAAEVIFNENKDLLDIIERIKAIRGVRNLFWVEVVAELGKNDRCFEFIIDRL</sequence>
<dbReference type="Pfam" id="PF13412">
    <property type="entry name" value="HTH_24"/>
    <property type="match status" value="1"/>
</dbReference>
<dbReference type="GeneID" id="74945983"/>
<dbReference type="Proteomes" id="UP000027093">
    <property type="component" value="Chromosome"/>
</dbReference>
<dbReference type="KEGG" id="nvn:NVIE_007200"/>
<keyword evidence="2" id="KW-1185">Reference proteome</keyword>
<reference evidence="1 2" key="1">
    <citation type="journal article" date="2014" name="Int. J. Syst. Evol. Microbiol.">
        <title>Nitrososphaera viennensis gen. nov., sp. nov., an aerobic and mesophilic, ammonia-oxidizing archaeon from soil and a member of the archaeal phylum Thaumarchaeota.</title>
        <authorList>
            <person name="Stieglmeier M."/>
            <person name="Klingl A."/>
            <person name="Alves R.J."/>
            <person name="Rittmann S.K."/>
            <person name="Melcher M."/>
            <person name="Leisch N."/>
            <person name="Schleper C."/>
        </authorList>
    </citation>
    <scope>NUCLEOTIDE SEQUENCE [LARGE SCALE GENOMIC DNA]</scope>
    <source>
        <strain evidence="1">EN76</strain>
    </source>
</reference>
<dbReference type="AlphaFoldDB" id="A0A060HHB1"/>